<feature type="region of interest" description="Disordered" evidence="1">
    <location>
        <begin position="50"/>
        <end position="71"/>
    </location>
</feature>
<sequence length="149" mass="16151">MPGIRVAARGHRGDSVGTAELCGVALSDGHVPNIRASDGHEGFYAYYQLDSAGEPDDSETEPGKEGELRTRYEGSHSPFGFVWQIASATGWSVDYILDGVNYQTLIMMLSDAPRYVRKKQGGGNGAPRPEHSAEDEANDIVGFFQSKLE</sequence>
<name>A0A6N2SKU5_BACOV</name>
<feature type="compositionally biased region" description="Basic and acidic residues" evidence="1">
    <location>
        <begin position="61"/>
        <end position="71"/>
    </location>
</feature>
<organism evidence="2">
    <name type="scientific">Bacteroides ovatus</name>
    <dbReference type="NCBI Taxonomy" id="28116"/>
    <lineage>
        <taxon>Bacteria</taxon>
        <taxon>Pseudomonadati</taxon>
        <taxon>Bacteroidota</taxon>
        <taxon>Bacteroidia</taxon>
        <taxon>Bacteroidales</taxon>
        <taxon>Bacteroidaceae</taxon>
        <taxon>Bacteroides</taxon>
    </lineage>
</organism>
<reference evidence="2" key="1">
    <citation type="submission" date="2019-11" db="EMBL/GenBank/DDBJ databases">
        <authorList>
            <person name="Feng L."/>
        </authorList>
    </citation>
    <scope>NUCLEOTIDE SEQUENCE</scope>
    <source>
        <strain evidence="2">BovatusLFYP28</strain>
    </source>
</reference>
<proteinExistence type="predicted"/>
<evidence type="ECO:0000256" key="1">
    <source>
        <dbReference type="SAM" id="MobiDB-lite"/>
    </source>
</evidence>
<dbReference type="EMBL" id="CACRTD010000016">
    <property type="protein sequence ID" value="VYS94333.1"/>
    <property type="molecule type" value="Genomic_DNA"/>
</dbReference>
<accession>A0A6N2SKU5</accession>
<dbReference type="AlphaFoldDB" id="A0A6N2SKU5"/>
<feature type="region of interest" description="Disordered" evidence="1">
    <location>
        <begin position="118"/>
        <end position="149"/>
    </location>
</feature>
<evidence type="ECO:0000313" key="2">
    <source>
        <dbReference type="EMBL" id="VYS94333.1"/>
    </source>
</evidence>
<gene>
    <name evidence="2" type="ORF">BOLFYP28_00831</name>
</gene>
<protein>
    <submittedName>
        <fullName evidence="2">Uncharacterized protein</fullName>
    </submittedName>
</protein>